<comment type="caution">
    <text evidence="1">The sequence shown here is derived from an EMBL/GenBank/DDBJ whole genome shotgun (WGS) entry which is preliminary data.</text>
</comment>
<evidence type="ECO:0000313" key="2">
    <source>
        <dbReference type="Proteomes" id="UP001150266"/>
    </source>
</evidence>
<reference evidence="1" key="1">
    <citation type="submission" date="2022-08" db="EMBL/GenBank/DDBJ databases">
        <title>A Global Phylogenomic Analysis of the Shiitake Genus Lentinula.</title>
        <authorList>
            <consortium name="DOE Joint Genome Institute"/>
            <person name="Sierra-Patev S."/>
            <person name="Min B."/>
            <person name="Naranjo-Ortiz M."/>
            <person name="Looney B."/>
            <person name="Konkel Z."/>
            <person name="Slot J.C."/>
            <person name="Sakamoto Y."/>
            <person name="Steenwyk J.L."/>
            <person name="Rokas A."/>
            <person name="Carro J."/>
            <person name="Camarero S."/>
            <person name="Ferreira P."/>
            <person name="Molpeceres G."/>
            <person name="Ruiz-Duenas F.J."/>
            <person name="Serrano A."/>
            <person name="Henrissat B."/>
            <person name="Drula E."/>
            <person name="Hughes K.W."/>
            <person name="Mata J.L."/>
            <person name="Ishikawa N.K."/>
            <person name="Vargas-Isla R."/>
            <person name="Ushijima S."/>
            <person name="Smith C.A."/>
            <person name="Ahrendt S."/>
            <person name="Andreopoulos W."/>
            <person name="He G."/>
            <person name="Labutti K."/>
            <person name="Lipzen A."/>
            <person name="Ng V."/>
            <person name="Riley R."/>
            <person name="Sandor L."/>
            <person name="Barry K."/>
            <person name="Martinez A.T."/>
            <person name="Xiao Y."/>
            <person name="Gibbons J.G."/>
            <person name="Terashima K."/>
            <person name="Grigoriev I.V."/>
            <person name="Hibbett D.S."/>
        </authorList>
    </citation>
    <scope>NUCLEOTIDE SEQUENCE</scope>
    <source>
        <strain evidence="1">JLM2183</strain>
    </source>
</reference>
<accession>A0A9W9AQH9</accession>
<dbReference type="EMBL" id="JAOTPV010000002">
    <property type="protein sequence ID" value="KAJ4488349.1"/>
    <property type="molecule type" value="Genomic_DNA"/>
</dbReference>
<dbReference type="AlphaFoldDB" id="A0A9W9AQH9"/>
<feature type="non-terminal residue" evidence="1">
    <location>
        <position position="63"/>
    </location>
</feature>
<sequence>VGRAARSHLSRPIKKFSASYDDEDDQVSDEAKKDLEMLAEAAKKVPTFEIPAGFTFAKEVSCM</sequence>
<evidence type="ECO:0000313" key="1">
    <source>
        <dbReference type="EMBL" id="KAJ4488349.1"/>
    </source>
</evidence>
<gene>
    <name evidence="1" type="ORF">J3R30DRAFT_3229539</name>
</gene>
<keyword evidence="2" id="KW-1185">Reference proteome</keyword>
<name>A0A9W9AQH9_9AGAR</name>
<proteinExistence type="predicted"/>
<protein>
    <submittedName>
        <fullName evidence="1">Uncharacterized protein</fullName>
    </submittedName>
</protein>
<dbReference type="OrthoDB" id="3230904at2759"/>
<dbReference type="Proteomes" id="UP001150266">
    <property type="component" value="Unassembled WGS sequence"/>
</dbReference>
<feature type="non-terminal residue" evidence="1">
    <location>
        <position position="1"/>
    </location>
</feature>
<organism evidence="1 2">
    <name type="scientific">Lentinula aciculospora</name>
    <dbReference type="NCBI Taxonomy" id="153920"/>
    <lineage>
        <taxon>Eukaryota</taxon>
        <taxon>Fungi</taxon>
        <taxon>Dikarya</taxon>
        <taxon>Basidiomycota</taxon>
        <taxon>Agaricomycotina</taxon>
        <taxon>Agaricomycetes</taxon>
        <taxon>Agaricomycetidae</taxon>
        <taxon>Agaricales</taxon>
        <taxon>Marasmiineae</taxon>
        <taxon>Omphalotaceae</taxon>
        <taxon>Lentinula</taxon>
    </lineage>
</organism>